<proteinExistence type="predicted"/>
<keyword evidence="3" id="KW-1185">Reference proteome</keyword>
<protein>
    <submittedName>
        <fullName evidence="2">Uncharacterized protein</fullName>
    </submittedName>
</protein>
<evidence type="ECO:0000313" key="3">
    <source>
        <dbReference type="Proteomes" id="UP000314294"/>
    </source>
</evidence>
<reference evidence="2 3" key="1">
    <citation type="submission" date="2019-03" db="EMBL/GenBank/DDBJ databases">
        <title>First draft genome of Liparis tanakae, snailfish: a comprehensive survey of snailfish specific genes.</title>
        <authorList>
            <person name="Kim W."/>
            <person name="Song I."/>
            <person name="Jeong J.-H."/>
            <person name="Kim D."/>
            <person name="Kim S."/>
            <person name="Ryu S."/>
            <person name="Song J.Y."/>
            <person name="Lee S.K."/>
        </authorList>
    </citation>
    <scope>NUCLEOTIDE SEQUENCE [LARGE SCALE GENOMIC DNA]</scope>
    <source>
        <tissue evidence="2">Muscle</tissue>
    </source>
</reference>
<feature type="region of interest" description="Disordered" evidence="1">
    <location>
        <begin position="1"/>
        <end position="41"/>
    </location>
</feature>
<dbReference type="AlphaFoldDB" id="A0A4Z2ETR9"/>
<dbReference type="EMBL" id="SRLO01002822">
    <property type="protein sequence ID" value="TNN32245.1"/>
    <property type="molecule type" value="Genomic_DNA"/>
</dbReference>
<comment type="caution">
    <text evidence="2">The sequence shown here is derived from an EMBL/GenBank/DDBJ whole genome shotgun (WGS) entry which is preliminary data.</text>
</comment>
<gene>
    <name evidence="2" type="ORF">EYF80_057595</name>
</gene>
<evidence type="ECO:0000256" key="1">
    <source>
        <dbReference type="SAM" id="MobiDB-lite"/>
    </source>
</evidence>
<name>A0A4Z2ETR9_9TELE</name>
<dbReference type="Proteomes" id="UP000314294">
    <property type="component" value="Unassembled WGS sequence"/>
</dbReference>
<organism evidence="2 3">
    <name type="scientific">Liparis tanakae</name>
    <name type="common">Tanaka's snailfish</name>
    <dbReference type="NCBI Taxonomy" id="230148"/>
    <lineage>
        <taxon>Eukaryota</taxon>
        <taxon>Metazoa</taxon>
        <taxon>Chordata</taxon>
        <taxon>Craniata</taxon>
        <taxon>Vertebrata</taxon>
        <taxon>Euteleostomi</taxon>
        <taxon>Actinopterygii</taxon>
        <taxon>Neopterygii</taxon>
        <taxon>Teleostei</taxon>
        <taxon>Neoteleostei</taxon>
        <taxon>Acanthomorphata</taxon>
        <taxon>Eupercaria</taxon>
        <taxon>Perciformes</taxon>
        <taxon>Cottioidei</taxon>
        <taxon>Cottales</taxon>
        <taxon>Liparidae</taxon>
        <taxon>Liparis</taxon>
    </lineage>
</organism>
<evidence type="ECO:0000313" key="2">
    <source>
        <dbReference type="EMBL" id="TNN32245.1"/>
    </source>
</evidence>
<sequence>MDLKDSGGSPAGSGPAGCCWPERQGGTGRAESPAGRRSWTGPNQKVTKLLHWLSGTTLVTANHVTPASKQRPSHLGCQMWRLQLCQSLIVVCSCDGSVAQWPVDAQRPVAMTPFCSLEAG</sequence>
<accession>A0A4Z2ETR9</accession>